<gene>
    <name evidence="5" type="ORF">CJ030_MR7G015321</name>
</gene>
<feature type="compositionally biased region" description="Basic and acidic residues" evidence="3">
    <location>
        <begin position="601"/>
        <end position="614"/>
    </location>
</feature>
<organism evidence="5 6">
    <name type="scientific">Morella rubra</name>
    <name type="common">Chinese bayberry</name>
    <dbReference type="NCBI Taxonomy" id="262757"/>
    <lineage>
        <taxon>Eukaryota</taxon>
        <taxon>Viridiplantae</taxon>
        <taxon>Streptophyta</taxon>
        <taxon>Embryophyta</taxon>
        <taxon>Tracheophyta</taxon>
        <taxon>Spermatophyta</taxon>
        <taxon>Magnoliopsida</taxon>
        <taxon>eudicotyledons</taxon>
        <taxon>Gunneridae</taxon>
        <taxon>Pentapetalae</taxon>
        <taxon>rosids</taxon>
        <taxon>fabids</taxon>
        <taxon>Fagales</taxon>
        <taxon>Myricaceae</taxon>
        <taxon>Morella</taxon>
    </lineage>
</organism>
<reference evidence="5 6" key="1">
    <citation type="journal article" date="2019" name="Plant Biotechnol. J.">
        <title>The red bayberry genome and genetic basis of sex determination.</title>
        <authorList>
            <person name="Jia H.M."/>
            <person name="Jia H.J."/>
            <person name="Cai Q.L."/>
            <person name="Wang Y."/>
            <person name="Zhao H.B."/>
            <person name="Yang W.F."/>
            <person name="Wang G.Y."/>
            <person name="Li Y.H."/>
            <person name="Zhan D.L."/>
            <person name="Shen Y.T."/>
            <person name="Niu Q.F."/>
            <person name="Chang L."/>
            <person name="Qiu J."/>
            <person name="Zhao L."/>
            <person name="Xie H.B."/>
            <person name="Fu W.Y."/>
            <person name="Jin J."/>
            <person name="Li X.W."/>
            <person name="Jiao Y."/>
            <person name="Zhou C.C."/>
            <person name="Tu T."/>
            <person name="Chai C.Y."/>
            <person name="Gao J.L."/>
            <person name="Fan L.J."/>
            <person name="van de Weg E."/>
            <person name="Wang J.Y."/>
            <person name="Gao Z.S."/>
        </authorList>
    </citation>
    <scope>NUCLEOTIDE SEQUENCE [LARGE SCALE GENOMIC DNA]</scope>
    <source>
        <tissue evidence="5">Leaves</tissue>
    </source>
</reference>
<dbReference type="PROSITE" id="PS00028">
    <property type="entry name" value="ZINC_FINGER_C2H2_1"/>
    <property type="match status" value="1"/>
</dbReference>
<evidence type="ECO:0000256" key="1">
    <source>
        <dbReference type="PROSITE-ProRule" id="PRU00042"/>
    </source>
</evidence>
<sequence>MPVTTLKAYNSPELMKSEEGNDPVDSIIRQTIGKEPLLSFSKGGDSPVQWIQLLHALDQQELQGWSFPSLKVQMQKCDKCSREFCSPINYRRHIRLHRRLKKLDKDFVPIEKLVKRREGAEWQKIPAHCSKKAFLRRDSNNDKDLLGVFWDKLSLEEAKEVLSFANVELEGVPGSSIVKSLTTLIRRPVPTLPQVYLRAGSALLDVIQARPSRFPISSHELFCILDDASEKTFLCGAAGSMEKYVFDGEAGKSGLESKNLVACTSFLVEQRLVKAWLADKDAEALRCQKLLVEEEEAAQKRKAELLERKRKKKLRQKEQKAKELKYEEKKDEDCIGITLEAAPILPAETFSPSAAWDSDESVPEMLPDEVSSSSETFRQSNSDEEAGPDSLSGYGYDRSSQSVEQQMVQGSGRPHVVVARWQWPPKAQRGVSNGFYLGQNSQASKLAMQKPGFHRDLRPAPVVNSNKVWSRKPKPEIDGEVLKSLVQEAKNQHEEIKNHEVLIGSICVTLRNGSQEGNNLSGGGAEHQIPKKNVVHEKPIKHDSLQCGTNRAMIKLWRPVSWQGSRGLMPAQSDNIKSEVNATSEENKDQNTSEGCLRSYAVDDNKDGSKESSKLPEGSVGPGSSIDAVKAFLAQRWEDAIAADHVKLFLFPDSEPPGCLEIENECKALASQSSNLHNLSILGTADNRLVNAGAFESWTATARSVKEKYRTKPDKGVKKKYIPKQSN</sequence>
<evidence type="ECO:0000256" key="3">
    <source>
        <dbReference type="SAM" id="MobiDB-lite"/>
    </source>
</evidence>
<dbReference type="EMBL" id="RXIC02000025">
    <property type="protein sequence ID" value="KAB1204846.1"/>
    <property type="molecule type" value="Genomic_DNA"/>
</dbReference>
<keyword evidence="1" id="KW-0863">Zinc-finger</keyword>
<keyword evidence="2" id="KW-0175">Coiled coil</keyword>
<keyword evidence="6" id="KW-1185">Reference proteome</keyword>
<dbReference type="Proteomes" id="UP000516437">
    <property type="component" value="Chromosome 7"/>
</dbReference>
<evidence type="ECO:0000313" key="6">
    <source>
        <dbReference type="Proteomes" id="UP000516437"/>
    </source>
</evidence>
<feature type="region of interest" description="Disordered" evidence="3">
    <location>
        <begin position="706"/>
        <end position="727"/>
    </location>
</feature>
<feature type="compositionally biased region" description="Basic residues" evidence="3">
    <location>
        <begin position="717"/>
        <end position="727"/>
    </location>
</feature>
<proteinExistence type="predicted"/>
<dbReference type="PANTHER" id="PTHR36055">
    <property type="entry name" value="C2H2-LIKE ZINC FINGER PROTEIN"/>
    <property type="match status" value="1"/>
</dbReference>
<dbReference type="GO" id="GO:0008270">
    <property type="term" value="F:zinc ion binding"/>
    <property type="evidence" value="ECO:0007669"/>
    <property type="project" value="UniProtKB-KW"/>
</dbReference>
<evidence type="ECO:0000259" key="4">
    <source>
        <dbReference type="PROSITE" id="PS50157"/>
    </source>
</evidence>
<name>A0A6A1UXL6_9ROSI</name>
<evidence type="ECO:0000313" key="5">
    <source>
        <dbReference type="EMBL" id="KAB1204846.1"/>
    </source>
</evidence>
<feature type="coiled-coil region" evidence="2">
    <location>
        <begin position="295"/>
        <end position="323"/>
    </location>
</feature>
<keyword evidence="1" id="KW-0862">Zinc</keyword>
<comment type="caution">
    <text evidence="5">The sequence shown here is derived from an EMBL/GenBank/DDBJ whole genome shotgun (WGS) entry which is preliminary data.</text>
</comment>
<feature type="compositionally biased region" description="Polar residues" evidence="3">
    <location>
        <begin position="370"/>
        <end position="380"/>
    </location>
</feature>
<feature type="region of interest" description="Disordered" evidence="3">
    <location>
        <begin position="580"/>
        <end position="622"/>
    </location>
</feature>
<accession>A0A6A1UXL6</accession>
<dbReference type="AlphaFoldDB" id="A0A6A1UXL6"/>
<dbReference type="PROSITE" id="PS50157">
    <property type="entry name" value="ZINC_FINGER_C2H2_2"/>
    <property type="match status" value="1"/>
</dbReference>
<dbReference type="PANTHER" id="PTHR36055:SF1">
    <property type="entry name" value="C2H2-LIKE ZINC FINGER PROTEIN"/>
    <property type="match status" value="1"/>
</dbReference>
<feature type="domain" description="C2H2-type" evidence="4">
    <location>
        <begin position="75"/>
        <end position="102"/>
    </location>
</feature>
<dbReference type="InterPro" id="IPR013087">
    <property type="entry name" value="Znf_C2H2_type"/>
</dbReference>
<protein>
    <recommendedName>
        <fullName evidence="4">C2H2-type domain-containing protein</fullName>
    </recommendedName>
</protein>
<keyword evidence="1" id="KW-0479">Metal-binding</keyword>
<feature type="region of interest" description="Disordered" evidence="3">
    <location>
        <begin position="353"/>
        <end position="401"/>
    </location>
</feature>
<dbReference type="OrthoDB" id="191139at2759"/>
<evidence type="ECO:0000256" key="2">
    <source>
        <dbReference type="SAM" id="Coils"/>
    </source>
</evidence>
<feature type="compositionally biased region" description="Basic and acidic residues" evidence="3">
    <location>
        <begin position="706"/>
        <end position="716"/>
    </location>
</feature>